<proteinExistence type="predicted"/>
<keyword evidence="2" id="KW-1185">Reference proteome</keyword>
<evidence type="ECO:0000313" key="2">
    <source>
        <dbReference type="Proteomes" id="UP000001312"/>
    </source>
</evidence>
<dbReference type="KEGG" id="ssl:SS1G_03187"/>
<accession>A7ECZ8</accession>
<dbReference type="EMBL" id="CH476624">
    <property type="protein sequence ID" value="EDO00714.1"/>
    <property type="molecule type" value="Genomic_DNA"/>
</dbReference>
<dbReference type="Proteomes" id="UP000001312">
    <property type="component" value="Unassembled WGS sequence"/>
</dbReference>
<dbReference type="HOGENOM" id="CLU_3279755_0_0_1"/>
<gene>
    <name evidence="1" type="ORF">SS1G_03187</name>
</gene>
<dbReference type="GeneID" id="5491300"/>
<dbReference type="InParanoid" id="A7ECZ8"/>
<dbReference type="RefSeq" id="XP_001595099.1">
    <property type="nucleotide sequence ID" value="XM_001595049.1"/>
</dbReference>
<organism evidence="1 2">
    <name type="scientific">Sclerotinia sclerotiorum (strain ATCC 18683 / 1980 / Ss-1)</name>
    <name type="common">White mold</name>
    <name type="synonym">Whetzelinia sclerotiorum</name>
    <dbReference type="NCBI Taxonomy" id="665079"/>
    <lineage>
        <taxon>Eukaryota</taxon>
        <taxon>Fungi</taxon>
        <taxon>Dikarya</taxon>
        <taxon>Ascomycota</taxon>
        <taxon>Pezizomycotina</taxon>
        <taxon>Leotiomycetes</taxon>
        <taxon>Helotiales</taxon>
        <taxon>Sclerotiniaceae</taxon>
        <taxon>Sclerotinia</taxon>
    </lineage>
</organism>
<dbReference type="AlphaFoldDB" id="A7ECZ8"/>
<evidence type="ECO:0000313" key="1">
    <source>
        <dbReference type="EMBL" id="EDO00714.1"/>
    </source>
</evidence>
<sequence length="41" mass="5109">MTGTQKWKRREVQYEKNAAKVETNSERKMRICMRRSEYKKE</sequence>
<name>A7ECZ8_SCLS1</name>
<protein>
    <submittedName>
        <fullName evidence="1">Uncharacterized protein</fullName>
    </submittedName>
</protein>
<reference evidence="2" key="1">
    <citation type="journal article" date="2011" name="PLoS Genet.">
        <title>Genomic analysis of the necrotrophic fungal pathogens Sclerotinia sclerotiorum and Botrytis cinerea.</title>
        <authorList>
            <person name="Amselem J."/>
            <person name="Cuomo C.A."/>
            <person name="van Kan J.A."/>
            <person name="Viaud M."/>
            <person name="Benito E.P."/>
            <person name="Couloux A."/>
            <person name="Coutinho P.M."/>
            <person name="de Vries R.P."/>
            <person name="Dyer P.S."/>
            <person name="Fillinger S."/>
            <person name="Fournier E."/>
            <person name="Gout L."/>
            <person name="Hahn M."/>
            <person name="Kohn L."/>
            <person name="Lapalu N."/>
            <person name="Plummer K.M."/>
            <person name="Pradier J.M."/>
            <person name="Quevillon E."/>
            <person name="Sharon A."/>
            <person name="Simon A."/>
            <person name="ten Have A."/>
            <person name="Tudzynski B."/>
            <person name="Tudzynski P."/>
            <person name="Wincker P."/>
            <person name="Andrew M."/>
            <person name="Anthouard V."/>
            <person name="Beever R.E."/>
            <person name="Beffa R."/>
            <person name="Benoit I."/>
            <person name="Bouzid O."/>
            <person name="Brault B."/>
            <person name="Chen Z."/>
            <person name="Choquer M."/>
            <person name="Collemare J."/>
            <person name="Cotton P."/>
            <person name="Danchin E.G."/>
            <person name="Da Silva C."/>
            <person name="Gautier A."/>
            <person name="Giraud C."/>
            <person name="Giraud T."/>
            <person name="Gonzalez C."/>
            <person name="Grossetete S."/>
            <person name="Guldener U."/>
            <person name="Henrissat B."/>
            <person name="Howlett B.J."/>
            <person name="Kodira C."/>
            <person name="Kretschmer M."/>
            <person name="Lappartient A."/>
            <person name="Leroch M."/>
            <person name="Levis C."/>
            <person name="Mauceli E."/>
            <person name="Neuveglise C."/>
            <person name="Oeser B."/>
            <person name="Pearson M."/>
            <person name="Poulain J."/>
            <person name="Poussereau N."/>
            <person name="Quesneville H."/>
            <person name="Rascle C."/>
            <person name="Schumacher J."/>
            <person name="Segurens B."/>
            <person name="Sexton A."/>
            <person name="Silva E."/>
            <person name="Sirven C."/>
            <person name="Soanes D.M."/>
            <person name="Talbot N.J."/>
            <person name="Templeton M."/>
            <person name="Yandava C."/>
            <person name="Yarden O."/>
            <person name="Zeng Q."/>
            <person name="Rollins J.A."/>
            <person name="Lebrun M.H."/>
            <person name="Dickman M."/>
        </authorList>
    </citation>
    <scope>NUCLEOTIDE SEQUENCE [LARGE SCALE GENOMIC DNA]</scope>
    <source>
        <strain evidence="2">ATCC 18683 / 1980 / Ss-1</strain>
    </source>
</reference>